<evidence type="ECO:0000259" key="1">
    <source>
        <dbReference type="Pfam" id="PF01425"/>
    </source>
</evidence>
<dbReference type="InterPro" id="IPR000120">
    <property type="entry name" value="Amidase"/>
</dbReference>
<dbReference type="GO" id="GO:0016740">
    <property type="term" value="F:transferase activity"/>
    <property type="evidence" value="ECO:0007669"/>
    <property type="project" value="UniProtKB-KW"/>
</dbReference>
<gene>
    <name evidence="2" type="ORF">CIAN88_15150</name>
</gene>
<dbReference type="PANTHER" id="PTHR11895:SF151">
    <property type="entry name" value="GLUTAMYL-TRNA(GLN) AMIDOTRANSFERASE SUBUNIT A"/>
    <property type="match status" value="1"/>
</dbReference>
<evidence type="ECO:0000313" key="2">
    <source>
        <dbReference type="EMBL" id="KGJ52379.1"/>
    </source>
</evidence>
<comment type="caution">
    <text evidence="2">The sequence shown here is derived from an EMBL/GenBank/DDBJ whole genome shotgun (WGS) entry which is preliminary data.</text>
</comment>
<dbReference type="AlphaFoldDB" id="A0A099I371"/>
<dbReference type="Gene3D" id="3.90.1300.10">
    <property type="entry name" value="Amidase signature (AS) domain"/>
    <property type="match status" value="1"/>
</dbReference>
<dbReference type="InterPro" id="IPR020556">
    <property type="entry name" value="Amidase_CS"/>
</dbReference>
<evidence type="ECO:0000313" key="3">
    <source>
        <dbReference type="Proteomes" id="UP000030008"/>
    </source>
</evidence>
<name>A0A099I371_CLOIN</name>
<dbReference type="InterPro" id="IPR036928">
    <property type="entry name" value="AS_sf"/>
</dbReference>
<feature type="domain" description="Amidase" evidence="1">
    <location>
        <begin position="17"/>
        <end position="451"/>
    </location>
</feature>
<accession>A0A099I371</accession>
<dbReference type="EMBL" id="JQIF01000069">
    <property type="protein sequence ID" value="KGJ52379.1"/>
    <property type="molecule type" value="Genomic_DNA"/>
</dbReference>
<dbReference type="RefSeq" id="WP_044906366.1">
    <property type="nucleotide sequence ID" value="NZ_JQIF01000069.1"/>
</dbReference>
<dbReference type="InterPro" id="IPR023631">
    <property type="entry name" value="Amidase_dom"/>
</dbReference>
<dbReference type="Pfam" id="PF01425">
    <property type="entry name" value="Amidase"/>
    <property type="match status" value="1"/>
</dbReference>
<sequence length="473" mass="51161">MDFERARKQDVEGRVYEALEKAKEAQARLNAAVTFVDPKEQLKELEAIGADAAMYGMPVVLKDNVNTKGIRTTASSRILDNYIPVYNAHIVDKLQAAGAVVIAKASMDELGMGGTNRNAYTGPVNNAWDESRISGGSSGGSAALVAAGVVPFAIGTDTGDSVRKPAAYQGIIGMKPTYGRISRYGIIPYASSLDHVGYFTTSVQDTAVALEVLAGRDDRDMTSINRAVEAYAANLNHDLRGKRIAVLDNVQEAVADPAIRENFDALMKKLEARGATVTHVRMDDKLMKALMPTYYIIANAEATANHSNLDGIRFGMREAGENVEDVMINTRTKGFCSYVRKRFVIGSYSLFVENQDKIFRKAQKVRRLIVEELNRVLANSDVVIASAAGTIAPLAEESKDSHLGADNNVAENHMVLGNFSGYPSMTMPTGFAEGMPIGINMTAKAFDEQTLFNIGLAIEEETGLKGNDVEVDA</sequence>
<dbReference type="PROSITE" id="PS00571">
    <property type="entry name" value="AMIDASES"/>
    <property type="match status" value="1"/>
</dbReference>
<dbReference type="PANTHER" id="PTHR11895">
    <property type="entry name" value="TRANSAMIDASE"/>
    <property type="match status" value="1"/>
</dbReference>
<proteinExistence type="predicted"/>
<protein>
    <submittedName>
        <fullName evidence="2">Aspartyl-tRNA amidotransferase</fullName>
    </submittedName>
</protein>
<dbReference type="Proteomes" id="UP000030008">
    <property type="component" value="Unassembled WGS sequence"/>
</dbReference>
<organism evidence="2 3">
    <name type="scientific">Clostridium innocuum</name>
    <dbReference type="NCBI Taxonomy" id="1522"/>
    <lineage>
        <taxon>Bacteria</taxon>
        <taxon>Bacillati</taxon>
        <taxon>Bacillota</taxon>
        <taxon>Clostridia</taxon>
        <taxon>Eubacteriales</taxon>
        <taxon>Clostridiaceae</taxon>
        <taxon>Clostridium</taxon>
    </lineage>
</organism>
<reference evidence="2 3" key="1">
    <citation type="submission" date="2014-08" db="EMBL/GenBank/DDBJ databases">
        <title>Clostridium innocuum, an unnegligible vancomycin-resistant pathogen causing extra-intestinal infections.</title>
        <authorList>
            <person name="Feng Y."/>
            <person name="Chiu C.-H."/>
        </authorList>
    </citation>
    <scope>NUCLEOTIDE SEQUENCE [LARGE SCALE GENOMIC DNA]</scope>
    <source>
        <strain evidence="2 3">AN88</strain>
    </source>
</reference>
<keyword evidence="2" id="KW-0808">Transferase</keyword>
<dbReference type="SUPFAM" id="SSF75304">
    <property type="entry name" value="Amidase signature (AS) enzymes"/>
    <property type="match status" value="1"/>
</dbReference>